<dbReference type="RefSeq" id="WP_011745580.1">
    <property type="nucleotide sequence ID" value="NC_008639.1"/>
</dbReference>
<feature type="signal peptide" evidence="1">
    <location>
        <begin position="1"/>
        <end position="25"/>
    </location>
</feature>
<evidence type="ECO:0008006" key="4">
    <source>
        <dbReference type="Google" id="ProtNLM"/>
    </source>
</evidence>
<dbReference type="eggNOG" id="COG3121">
    <property type="taxonomic scope" value="Bacteria"/>
</dbReference>
<dbReference type="OrthoDB" id="6658153at2"/>
<feature type="chain" id="PRO_5002632404" description="Pili assembly chaperone N-terminal domain-containing protein" evidence="1">
    <location>
        <begin position="26"/>
        <end position="291"/>
    </location>
</feature>
<keyword evidence="1" id="KW-0732">Signal</keyword>
<protein>
    <recommendedName>
        <fullName evidence="4">Pili assembly chaperone N-terminal domain-containing protein</fullName>
    </recommendedName>
</protein>
<accession>A1BH96</accession>
<proteinExistence type="predicted"/>
<dbReference type="Gene3D" id="2.60.40.10">
    <property type="entry name" value="Immunoglobulins"/>
    <property type="match status" value="1"/>
</dbReference>
<dbReference type="InterPro" id="IPR008962">
    <property type="entry name" value="PapD-like_sf"/>
</dbReference>
<dbReference type="InterPro" id="IPR013783">
    <property type="entry name" value="Ig-like_fold"/>
</dbReference>
<evidence type="ECO:0000256" key="1">
    <source>
        <dbReference type="SAM" id="SignalP"/>
    </source>
</evidence>
<keyword evidence="3" id="KW-1185">Reference proteome</keyword>
<dbReference type="AlphaFoldDB" id="A1BH96"/>
<dbReference type="HOGENOM" id="CLU_079620_0_0_10"/>
<reference evidence="2 3" key="1">
    <citation type="submission" date="2006-12" db="EMBL/GenBank/DDBJ databases">
        <title>Complete sequence of Chlorobium phaeobacteroides DSM 266.</title>
        <authorList>
            <consortium name="US DOE Joint Genome Institute"/>
            <person name="Copeland A."/>
            <person name="Lucas S."/>
            <person name="Lapidus A."/>
            <person name="Barry K."/>
            <person name="Detter J.C."/>
            <person name="Glavina del Rio T."/>
            <person name="Hammon N."/>
            <person name="Israni S."/>
            <person name="Pitluck S."/>
            <person name="Goltsman E."/>
            <person name="Schmutz J."/>
            <person name="Larimer F."/>
            <person name="Land M."/>
            <person name="Hauser L."/>
            <person name="Mikhailova N."/>
            <person name="Li T."/>
            <person name="Overmann J."/>
            <person name="Bryant D.A."/>
            <person name="Richardson P."/>
        </authorList>
    </citation>
    <scope>NUCLEOTIDE SEQUENCE [LARGE SCALE GENOMIC DNA]</scope>
    <source>
        <strain evidence="2 3">DSM 266</strain>
    </source>
</reference>
<sequence length="291" mass="31961" precursor="true">MSISHFISTFFIAATIFGFAKSAVAADEPVSAGYSLQDLLITPTRIVFEGNMNTTELALINRSDKAHTYAISFVQARMSENGEIREIDKNTPPGPNDRFADTFVRFSPRRVMLEPRQVQVVRMMLRKPADLTEGEYRSHLSFRLIPSAADAVKTDSVSRGIQIKLIPIYGVTIPVIVRHGSLQATARLSGLGIQTRGNQGKPALALTIEREGNRSTYGDMEALWKAPGSKQISVALTKGVAVYTPNAKRTMLLPLTLPMGSELHGGQLHVRYSEQVNGEERVLAENQIAIP</sequence>
<evidence type="ECO:0000313" key="2">
    <source>
        <dbReference type="EMBL" id="ABL65773.1"/>
    </source>
</evidence>
<name>A1BH96_CHLPD</name>
<dbReference type="SUPFAM" id="SSF49354">
    <property type="entry name" value="PapD-like"/>
    <property type="match status" value="1"/>
</dbReference>
<dbReference type="EMBL" id="CP000492">
    <property type="protein sequence ID" value="ABL65773.1"/>
    <property type="molecule type" value="Genomic_DNA"/>
</dbReference>
<gene>
    <name evidence="2" type="ordered locus">Cpha266_1756</name>
</gene>
<organism evidence="2 3">
    <name type="scientific">Chlorobium phaeobacteroides (strain DSM 266 / SMG 266 / 2430)</name>
    <dbReference type="NCBI Taxonomy" id="290317"/>
    <lineage>
        <taxon>Bacteria</taxon>
        <taxon>Pseudomonadati</taxon>
        <taxon>Chlorobiota</taxon>
        <taxon>Chlorobiia</taxon>
        <taxon>Chlorobiales</taxon>
        <taxon>Chlorobiaceae</taxon>
        <taxon>Chlorobium/Pelodictyon group</taxon>
        <taxon>Chlorobium</taxon>
    </lineage>
</organism>
<dbReference type="Proteomes" id="UP000008701">
    <property type="component" value="Chromosome"/>
</dbReference>
<dbReference type="STRING" id="290317.Cpha266_1756"/>
<dbReference type="KEGG" id="cph:Cpha266_1756"/>
<evidence type="ECO:0000313" key="3">
    <source>
        <dbReference type="Proteomes" id="UP000008701"/>
    </source>
</evidence>